<accession>A0A0F9VLY3</accession>
<organism evidence="1">
    <name type="scientific">marine sediment metagenome</name>
    <dbReference type="NCBI Taxonomy" id="412755"/>
    <lineage>
        <taxon>unclassified sequences</taxon>
        <taxon>metagenomes</taxon>
        <taxon>ecological metagenomes</taxon>
    </lineage>
</organism>
<name>A0A0F9VLY3_9ZZZZ</name>
<dbReference type="EMBL" id="LAZR01000325">
    <property type="protein sequence ID" value="KKN74501.1"/>
    <property type="molecule type" value="Genomic_DNA"/>
</dbReference>
<protein>
    <submittedName>
        <fullName evidence="1">Uncharacterized protein</fullName>
    </submittedName>
</protein>
<gene>
    <name evidence="1" type="ORF">LCGC14_0390180</name>
</gene>
<sequence>MFSKLGTSVALEMEEILSSDAHNHLFYKQAADKCDCPKNCACKQDGKCEGACPCDKKKCKCPKGCDKCDCTETKGKCPCVKVEKKAAAKCKCCTKGCDKCTCEGKDECECKCKCAKKAEALQDLSYTLSKVSADLDDAGYVKSSIAVMRALDGLISEADPLGISEPIEELQLPLPEPDPVPHEGIRGIVSDETETGPQMDLEDIGAETVDELIDKIHALLQGGKYREADKMMETLSTLWEEDDDIPPPPVEDLTEEEMGVHEPMTGNAPEGAPEGLGLGELENVHSELDAWLEKNANVVHRFDDPMNPELALDLDLKDLLTVEDGVDVNLIDAYLSELDGSFEDE</sequence>
<dbReference type="AlphaFoldDB" id="A0A0F9VLY3"/>
<reference evidence="1" key="1">
    <citation type="journal article" date="2015" name="Nature">
        <title>Complex archaea that bridge the gap between prokaryotes and eukaryotes.</title>
        <authorList>
            <person name="Spang A."/>
            <person name="Saw J.H."/>
            <person name="Jorgensen S.L."/>
            <person name="Zaremba-Niedzwiedzka K."/>
            <person name="Martijn J."/>
            <person name="Lind A.E."/>
            <person name="van Eijk R."/>
            <person name="Schleper C."/>
            <person name="Guy L."/>
            <person name="Ettema T.J."/>
        </authorList>
    </citation>
    <scope>NUCLEOTIDE SEQUENCE</scope>
</reference>
<comment type="caution">
    <text evidence="1">The sequence shown here is derived from an EMBL/GenBank/DDBJ whole genome shotgun (WGS) entry which is preliminary data.</text>
</comment>
<evidence type="ECO:0000313" key="1">
    <source>
        <dbReference type="EMBL" id="KKN74501.1"/>
    </source>
</evidence>
<proteinExistence type="predicted"/>